<organism evidence="1 2">
    <name type="scientific">Adineta steineri</name>
    <dbReference type="NCBI Taxonomy" id="433720"/>
    <lineage>
        <taxon>Eukaryota</taxon>
        <taxon>Metazoa</taxon>
        <taxon>Spiralia</taxon>
        <taxon>Gnathifera</taxon>
        <taxon>Rotifera</taxon>
        <taxon>Eurotatoria</taxon>
        <taxon>Bdelloidea</taxon>
        <taxon>Adinetida</taxon>
        <taxon>Adinetidae</taxon>
        <taxon>Adineta</taxon>
    </lineage>
</organism>
<feature type="non-terminal residue" evidence="1">
    <location>
        <position position="1"/>
    </location>
</feature>
<evidence type="ECO:0000313" key="1">
    <source>
        <dbReference type="EMBL" id="CAF4360232.1"/>
    </source>
</evidence>
<comment type="caution">
    <text evidence="1">The sequence shown here is derived from an EMBL/GenBank/DDBJ whole genome shotgun (WGS) entry which is preliminary data.</text>
</comment>
<accession>A0A820LPB9</accession>
<gene>
    <name evidence="1" type="ORF">OXD698_LOCUS49265</name>
</gene>
<dbReference type="Proteomes" id="UP000663844">
    <property type="component" value="Unassembled WGS sequence"/>
</dbReference>
<sequence>HQRYIKYYVAVSKGTTEAVYLKGNQQWKNLKATDIKNIEKESHRLTLEQKLKQPQSLFPVWGR</sequence>
<reference evidence="1" key="1">
    <citation type="submission" date="2021-02" db="EMBL/GenBank/DDBJ databases">
        <authorList>
            <person name="Nowell W R."/>
        </authorList>
    </citation>
    <scope>NUCLEOTIDE SEQUENCE</scope>
</reference>
<evidence type="ECO:0000313" key="2">
    <source>
        <dbReference type="Proteomes" id="UP000663844"/>
    </source>
</evidence>
<proteinExistence type="predicted"/>
<name>A0A820LPB9_9BILA</name>
<protein>
    <submittedName>
        <fullName evidence="1">Uncharacterized protein</fullName>
    </submittedName>
</protein>
<dbReference type="EMBL" id="CAJOAZ010021863">
    <property type="protein sequence ID" value="CAF4360232.1"/>
    <property type="molecule type" value="Genomic_DNA"/>
</dbReference>
<dbReference type="AlphaFoldDB" id="A0A820LPB9"/>